<evidence type="ECO:0000259" key="1">
    <source>
        <dbReference type="Pfam" id="PF01636"/>
    </source>
</evidence>
<evidence type="ECO:0000313" key="3">
    <source>
        <dbReference type="Proteomes" id="UP000759103"/>
    </source>
</evidence>
<keyword evidence="3" id="KW-1185">Reference proteome</keyword>
<dbReference type="InterPro" id="IPR002575">
    <property type="entry name" value="Aminoglycoside_PTrfase"/>
</dbReference>
<name>A0ABS7BJH8_9SPHN</name>
<evidence type="ECO:0000313" key="2">
    <source>
        <dbReference type="EMBL" id="MBW6529617.1"/>
    </source>
</evidence>
<gene>
    <name evidence="2" type="ORF">KZ820_02615</name>
</gene>
<dbReference type="InterPro" id="IPR011009">
    <property type="entry name" value="Kinase-like_dom_sf"/>
</dbReference>
<dbReference type="CDD" id="cd05154">
    <property type="entry name" value="ACAD10_11_N-like"/>
    <property type="match status" value="1"/>
</dbReference>
<dbReference type="PANTHER" id="PTHR47829">
    <property type="entry name" value="HYDROLASE, PUTATIVE (AFU_ORTHOLOGUE AFUA_1G12880)-RELATED"/>
    <property type="match status" value="1"/>
</dbReference>
<dbReference type="PANTHER" id="PTHR47829:SF1">
    <property type="entry name" value="HAD FAMILY PHOSPHATASE"/>
    <property type="match status" value="1"/>
</dbReference>
<accession>A0ABS7BJH8</accession>
<dbReference type="RefSeq" id="WP_219747133.1">
    <property type="nucleotide sequence ID" value="NZ_JAHXZN010000001.1"/>
</dbReference>
<dbReference type="InterPro" id="IPR041726">
    <property type="entry name" value="ACAD10_11_N"/>
</dbReference>
<proteinExistence type="predicted"/>
<organism evidence="2 3">
    <name type="scientific">Sphingomonas citri</name>
    <dbReference type="NCBI Taxonomy" id="2862499"/>
    <lineage>
        <taxon>Bacteria</taxon>
        <taxon>Pseudomonadati</taxon>
        <taxon>Pseudomonadota</taxon>
        <taxon>Alphaproteobacteria</taxon>
        <taxon>Sphingomonadales</taxon>
        <taxon>Sphingomonadaceae</taxon>
        <taxon>Sphingomonas</taxon>
    </lineage>
</organism>
<comment type="caution">
    <text evidence="2">The sequence shown here is derived from an EMBL/GenBank/DDBJ whole genome shotgun (WGS) entry which is preliminary data.</text>
</comment>
<dbReference type="Gene3D" id="3.90.1200.10">
    <property type="match status" value="1"/>
</dbReference>
<dbReference type="EMBL" id="JAHXZN010000001">
    <property type="protein sequence ID" value="MBW6529617.1"/>
    <property type="molecule type" value="Genomic_DNA"/>
</dbReference>
<dbReference type="InterPro" id="IPR052898">
    <property type="entry name" value="ACAD10-like"/>
</dbReference>
<dbReference type="Pfam" id="PF01636">
    <property type="entry name" value="APH"/>
    <property type="match status" value="1"/>
</dbReference>
<reference evidence="2 3" key="1">
    <citation type="submission" date="2021-07" db="EMBL/GenBank/DDBJ databases">
        <title>Sphingomonas sp.</title>
        <authorList>
            <person name="Feng G."/>
            <person name="Li J."/>
            <person name="Pan M."/>
        </authorList>
    </citation>
    <scope>NUCLEOTIDE SEQUENCE [LARGE SCALE GENOMIC DNA]</scope>
    <source>
        <strain evidence="2 3">RRHST34</strain>
    </source>
</reference>
<feature type="domain" description="Aminoglycoside phosphotransferase" evidence="1">
    <location>
        <begin position="40"/>
        <end position="271"/>
    </location>
</feature>
<protein>
    <submittedName>
        <fullName evidence="2">Phosphotransferase family protein</fullName>
    </submittedName>
</protein>
<dbReference type="Gene3D" id="3.30.200.20">
    <property type="entry name" value="Phosphorylase Kinase, domain 1"/>
    <property type="match status" value="1"/>
</dbReference>
<dbReference type="Proteomes" id="UP000759103">
    <property type="component" value="Unassembled WGS sequence"/>
</dbReference>
<dbReference type="SUPFAM" id="SSF56112">
    <property type="entry name" value="Protein kinase-like (PK-like)"/>
    <property type="match status" value="1"/>
</dbReference>
<sequence length="352" mass="39179">MSGDPSIQRDIAERDRLDTARLGAWLAEHVPGFAGPLDYAKFAGGQSNPTYRLDTPARRYVLRRKPLGELLPSAHQVEREYRVIAALHPTGFPVPRPYALCEDAAVIGSAFYVMEMVEGRTIWDGAMPELAPAARRAHYHAMIDTLADLHNLDAERIGLGDYGRPGNYFERQVARWTKQYRGAETETLPEMERLIEWLPRTVPPQTRTAIVHGDYRVDNMRFAPGEAPRVAAVLDWELSTLGDPVADLTYYLMSWVTEPEGRSGVMGLTGDATGIPTLEEMLARYAARTGRDEPVTIDWYFAFNLFRLASIVQGIRKRVLVGTAANARAQETAARLPMLVSAAWHFAGRAGA</sequence>